<feature type="compositionally biased region" description="Basic and acidic residues" evidence="1">
    <location>
        <begin position="712"/>
        <end position="723"/>
    </location>
</feature>
<dbReference type="AlphaFoldDB" id="A0A8X7X6E2"/>
<feature type="domain" description="VIT" evidence="3">
    <location>
        <begin position="1"/>
        <end position="135"/>
    </location>
</feature>
<dbReference type="InterPro" id="IPR013694">
    <property type="entry name" value="VIT"/>
</dbReference>
<dbReference type="Gene3D" id="3.40.50.410">
    <property type="entry name" value="von Willebrand factor, type A domain"/>
    <property type="match status" value="1"/>
</dbReference>
<feature type="region of interest" description="Disordered" evidence="1">
    <location>
        <begin position="766"/>
        <end position="793"/>
    </location>
</feature>
<evidence type="ECO:0000259" key="3">
    <source>
        <dbReference type="PROSITE" id="PS51468"/>
    </source>
</evidence>
<dbReference type="PANTHER" id="PTHR46299">
    <property type="entry name" value="VON WILLEBRAND FACTOR A DOMAIN-CONTAINING PROTEIN 5B2-RELATED"/>
    <property type="match status" value="1"/>
</dbReference>
<dbReference type="InterPro" id="IPR036465">
    <property type="entry name" value="vWFA_dom_sf"/>
</dbReference>
<feature type="compositionally biased region" description="Polar residues" evidence="1">
    <location>
        <begin position="1010"/>
        <end position="1021"/>
    </location>
</feature>
<comment type="caution">
    <text evidence="4">The sequence shown here is derived from an EMBL/GenBank/DDBJ whole genome shotgun (WGS) entry which is preliminary data.</text>
</comment>
<proteinExistence type="predicted"/>
<feature type="compositionally biased region" description="Basic residues" evidence="1">
    <location>
        <begin position="943"/>
        <end position="957"/>
    </location>
</feature>
<dbReference type="PROSITE" id="PS50234">
    <property type="entry name" value="VWFA"/>
    <property type="match status" value="1"/>
</dbReference>
<feature type="region of interest" description="Disordered" evidence="1">
    <location>
        <begin position="1120"/>
        <end position="1189"/>
    </location>
</feature>
<gene>
    <name evidence="4" type="primary">Vwa5b2</name>
    <name evidence="4" type="ORF">GTO96_0001173</name>
</gene>
<sequence>MPGLLNRATWAPLLLKASCIKSCANGYCLGITAHLTYVNPWQEPVEGVFVYPLEEQEVLVGFEAVTAGRMLGIHIQNKSKMDNCCTDCCGSSSQDLQCASGHLLLDEDMENSTFIIGTGMIGPLDIVTVIISTTLELSTLPDGAVYVVFPSVFTPIVTGRMIHSKSETSGRCDENGPTSCFGNTAGKLEKMDESAEQCAHSVFICQAVNQQLYELNFELLVRGPCLLAGLESPSHALRADADPNATCATATYVTLAEEHKGDRLLEIILHLSEPHTPHILLETGRMTFEEYEQHIRNRRDFIRSSRKEVEVDKRLEFVRKRFHKDILFNPVLMLNFCPDLRSTTCHLHRVSRELLFLIDRSGSMSGTIMGKVKDAMIVAVKSLPPSTMLNIVGFGSAIKTLFSSSRICSDETLALAGEYLQKMRANMGGTNILGALMWVMRQPQLRGCPRQLFLITDSTVTNAGQVMELVRRNRSSARCFTLGLGPLVCQRLLRGVAKVTGGTAEFCTEEERLQPKLIKSLRKALEPALSDIRIDWYVPDRVETLLSPGRIPPLYLGERLISYCAIYDVSRVRSRGSVSSVFCSEGLSQDELLIPSAFVRRASSSGHSPIQEALCEISREISSEFSCARAFDTGEEQRSSSDIRRRIRKASYIQDQYILTKCSVSSDAASLDEQGTGAGSLPQGLEKVSPHVGRSLMRWEPHWKTTSCAQHPEQDSSHVEDVRRKQKAIAMSAMSARSFSSPQGELDMHRLRRALERVSFDQVLGGRQEEQNRLKRSDGQGTQSQKSLSDSNGLLFPASPLDWDGLIDPDYLFCPVPTEEEKCSGRAIIHGVLDGQPASWEVTIDLESLFASGNRPTCQHGEGWEEMVHQLTAHSIIRDYENLAEQEGDIEHGPCRRYRLKAIQTSKACNSLSVFTSFAPIDANTQEGLPTLVEVHNSVTRLGSHRSSRSGSSRRQRTYSVGLGRRLSSRESEEMDDTSVSMGSRAQTLNKTLFSLNSCVSPEKDDTPASPCSTVSWDSSTGGSVYPGSPLAFSAKSQSSADSRSAESFFGSRFSLAKLRSSSFSGKSVPLGPMEAVDYLPLVRLQLASGAFVLNESYSEQIHIPLERLKRASPFFSHRTNLSPPSQCTSPHASAAQPRDSKMFPSDTIETVEPFGPDEQPSSSGHDFCAGLQQADSGRGSETDVHSEEGGLLAEQDLEGTSWATAVALAYLEHRCASFFVEWELIAAKAECWLHEQQLPEGVSLASLKGAAHQLFLLLRHWDENIKLNMLCYNPNNV</sequence>
<evidence type="ECO:0000313" key="5">
    <source>
        <dbReference type="Proteomes" id="UP000886611"/>
    </source>
</evidence>
<dbReference type="PANTHER" id="PTHR46299:SF2">
    <property type="entry name" value="VON WILLEBRAND FACTOR A DOMAIN-CONTAINING PROTEIN 5B2"/>
    <property type="match status" value="1"/>
</dbReference>
<feature type="domain" description="VWFA" evidence="2">
    <location>
        <begin position="353"/>
        <end position="525"/>
    </location>
</feature>
<dbReference type="SUPFAM" id="SSF53300">
    <property type="entry name" value="vWA-like"/>
    <property type="match status" value="1"/>
</dbReference>
<dbReference type="Pfam" id="PF13768">
    <property type="entry name" value="VWA_3"/>
    <property type="match status" value="1"/>
</dbReference>
<dbReference type="InterPro" id="IPR002035">
    <property type="entry name" value="VWF_A"/>
</dbReference>
<evidence type="ECO:0000256" key="1">
    <source>
        <dbReference type="SAM" id="MobiDB-lite"/>
    </source>
</evidence>
<dbReference type="SMART" id="SM00327">
    <property type="entry name" value="VWA"/>
    <property type="match status" value="1"/>
</dbReference>
<evidence type="ECO:0000259" key="2">
    <source>
        <dbReference type="PROSITE" id="PS50234"/>
    </source>
</evidence>
<dbReference type="Proteomes" id="UP000886611">
    <property type="component" value="Unassembled WGS sequence"/>
</dbReference>
<keyword evidence="5" id="KW-1185">Reference proteome</keyword>
<feature type="compositionally biased region" description="Basic and acidic residues" evidence="1">
    <location>
        <begin position="1179"/>
        <end position="1189"/>
    </location>
</feature>
<dbReference type="Pfam" id="PF13757">
    <property type="entry name" value="VIT_2"/>
    <property type="match status" value="1"/>
</dbReference>
<organism evidence="4 5">
    <name type="scientific">Polypterus senegalus</name>
    <name type="common">Senegal bichir</name>
    <dbReference type="NCBI Taxonomy" id="55291"/>
    <lineage>
        <taxon>Eukaryota</taxon>
        <taxon>Metazoa</taxon>
        <taxon>Chordata</taxon>
        <taxon>Craniata</taxon>
        <taxon>Vertebrata</taxon>
        <taxon>Euteleostomi</taxon>
        <taxon>Actinopterygii</taxon>
        <taxon>Polypteriformes</taxon>
        <taxon>Polypteridae</taxon>
        <taxon>Polypterus</taxon>
    </lineage>
</organism>
<feature type="compositionally biased region" description="Polar residues" evidence="1">
    <location>
        <begin position="779"/>
        <end position="792"/>
    </location>
</feature>
<protein>
    <submittedName>
        <fullName evidence="4">VW5B2 protein</fullName>
    </submittedName>
</protein>
<name>A0A8X7X6E2_POLSE</name>
<evidence type="ECO:0000313" key="4">
    <source>
        <dbReference type="EMBL" id="KAG2462261.1"/>
    </source>
</evidence>
<feature type="region of interest" description="Disordered" evidence="1">
    <location>
        <begin position="705"/>
        <end position="727"/>
    </location>
</feature>
<dbReference type="EMBL" id="JAATIS010004040">
    <property type="protein sequence ID" value="KAG2462261.1"/>
    <property type="molecule type" value="Genomic_DNA"/>
</dbReference>
<feature type="region of interest" description="Disordered" evidence="1">
    <location>
        <begin position="1000"/>
        <end position="1021"/>
    </location>
</feature>
<dbReference type="PROSITE" id="PS51468">
    <property type="entry name" value="VIT"/>
    <property type="match status" value="1"/>
</dbReference>
<feature type="region of interest" description="Disordered" evidence="1">
    <location>
        <begin position="940"/>
        <end position="984"/>
    </location>
</feature>
<feature type="non-terminal residue" evidence="4">
    <location>
        <position position="1278"/>
    </location>
</feature>
<reference evidence="4 5" key="1">
    <citation type="journal article" date="2021" name="Cell">
        <title>Tracing the genetic footprints of vertebrate landing in non-teleost ray-finned fishes.</title>
        <authorList>
            <person name="Bi X."/>
            <person name="Wang K."/>
            <person name="Yang L."/>
            <person name="Pan H."/>
            <person name="Jiang H."/>
            <person name="Wei Q."/>
            <person name="Fang M."/>
            <person name="Yu H."/>
            <person name="Zhu C."/>
            <person name="Cai Y."/>
            <person name="He Y."/>
            <person name="Gan X."/>
            <person name="Zeng H."/>
            <person name="Yu D."/>
            <person name="Zhu Y."/>
            <person name="Jiang H."/>
            <person name="Qiu Q."/>
            <person name="Yang H."/>
            <person name="Zhang Y.E."/>
            <person name="Wang W."/>
            <person name="Zhu M."/>
            <person name="He S."/>
            <person name="Zhang G."/>
        </authorList>
    </citation>
    <scope>NUCLEOTIDE SEQUENCE [LARGE SCALE GENOMIC DNA]</scope>
    <source>
        <strain evidence="4">Bchr_013</strain>
    </source>
</reference>
<feature type="non-terminal residue" evidence="4">
    <location>
        <position position="1"/>
    </location>
</feature>
<feature type="compositionally biased region" description="Basic and acidic residues" evidence="1">
    <location>
        <begin position="767"/>
        <end position="778"/>
    </location>
</feature>
<accession>A0A8X7X6E2</accession>
<feature type="compositionally biased region" description="Polar residues" evidence="1">
    <location>
        <begin position="1120"/>
        <end position="1132"/>
    </location>
</feature>
<dbReference type="InterPro" id="IPR052627">
    <property type="entry name" value="VWA_domain-containing"/>
</dbReference>